<proteinExistence type="predicted"/>
<evidence type="ECO:0000313" key="2">
    <source>
        <dbReference type="Proteomes" id="UP001164539"/>
    </source>
</evidence>
<reference evidence="1 2" key="1">
    <citation type="journal article" date="2023" name="Science">
        <title>Complex scaffold remodeling in plant triterpene biosynthesis.</title>
        <authorList>
            <person name="De La Pena R."/>
            <person name="Hodgson H."/>
            <person name="Liu J.C."/>
            <person name="Stephenson M.J."/>
            <person name="Martin A.C."/>
            <person name="Owen C."/>
            <person name="Harkess A."/>
            <person name="Leebens-Mack J."/>
            <person name="Jimenez L.E."/>
            <person name="Osbourn A."/>
            <person name="Sattely E.S."/>
        </authorList>
    </citation>
    <scope>NUCLEOTIDE SEQUENCE [LARGE SCALE GENOMIC DNA]</scope>
    <source>
        <strain evidence="2">cv. JPN11</strain>
        <tissue evidence="1">Leaf</tissue>
    </source>
</reference>
<dbReference type="Proteomes" id="UP001164539">
    <property type="component" value="Chromosome 4"/>
</dbReference>
<evidence type="ECO:0000313" key="1">
    <source>
        <dbReference type="EMBL" id="KAJ4721566.1"/>
    </source>
</evidence>
<keyword evidence="1" id="KW-0378">Hydrolase</keyword>
<protein>
    <submittedName>
        <fullName evidence="1">Ubiquitin carboxyl-terminal hydrolase 12</fullName>
    </submittedName>
</protein>
<comment type="caution">
    <text evidence="1">The sequence shown here is derived from an EMBL/GenBank/DDBJ whole genome shotgun (WGS) entry which is preliminary data.</text>
</comment>
<keyword evidence="2" id="KW-1185">Reference proteome</keyword>
<organism evidence="1 2">
    <name type="scientific">Melia azedarach</name>
    <name type="common">Chinaberry tree</name>
    <dbReference type="NCBI Taxonomy" id="155640"/>
    <lineage>
        <taxon>Eukaryota</taxon>
        <taxon>Viridiplantae</taxon>
        <taxon>Streptophyta</taxon>
        <taxon>Embryophyta</taxon>
        <taxon>Tracheophyta</taxon>
        <taxon>Spermatophyta</taxon>
        <taxon>Magnoliopsida</taxon>
        <taxon>eudicotyledons</taxon>
        <taxon>Gunneridae</taxon>
        <taxon>Pentapetalae</taxon>
        <taxon>rosids</taxon>
        <taxon>malvids</taxon>
        <taxon>Sapindales</taxon>
        <taxon>Meliaceae</taxon>
        <taxon>Melia</taxon>
    </lineage>
</organism>
<dbReference type="EMBL" id="CM051397">
    <property type="protein sequence ID" value="KAJ4721566.1"/>
    <property type="molecule type" value="Genomic_DNA"/>
</dbReference>
<sequence>MRLLVFPVSIELAFTMAIVSDHQHGTVTSFSNRRPTHYRTEVQLFSLLAKHEVEKYESMEFEAGGYKWKLVLYPNGNKSKGVKDHISLYLALMADTSSLPLGWEVCAVFRFFLLDQNKGKYLTVEDALEKEKCFHEKKLQWGFDQFFHLKQFNDTCNGYLVDDTCVFGAEVFVTKETSRGKGQCFSMITDGRSFKHVWKIENFSKVKEKSYDSEVFEAGGQKWKIILYPKGNTPGVDRLSLFLALAEITPASNVFAEYTMRILDQVNAKHTTFKTKHSFTASSPSRGWPYFVSSSDFYDSASGCLVKDVCLVEAEVTVLGIAKEL</sequence>
<gene>
    <name evidence="1" type="ORF">OWV82_009240</name>
</gene>
<name>A0ACC1YCP2_MELAZ</name>
<accession>A0ACC1YCP2</accession>